<accession>A0A6J6FM71</accession>
<evidence type="ECO:0000256" key="4">
    <source>
        <dbReference type="ARBA" id="ARBA00022692"/>
    </source>
</evidence>
<dbReference type="InterPro" id="IPR050366">
    <property type="entry name" value="BP-dependent_transpt_permease"/>
</dbReference>
<proteinExistence type="predicted"/>
<name>A0A6J6FM71_9ZZZZ</name>
<feature type="transmembrane region" description="Helical" evidence="7">
    <location>
        <begin position="110"/>
        <end position="136"/>
    </location>
</feature>
<dbReference type="EMBL" id="CAEZUG010000022">
    <property type="protein sequence ID" value="CAB4589891.1"/>
    <property type="molecule type" value="Genomic_DNA"/>
</dbReference>
<evidence type="ECO:0000256" key="5">
    <source>
        <dbReference type="ARBA" id="ARBA00022989"/>
    </source>
</evidence>
<keyword evidence="6 7" id="KW-0472">Membrane</keyword>
<comment type="subcellular location">
    <subcellularLocation>
        <location evidence="1">Cell membrane</location>
        <topology evidence="1">Multi-pass membrane protein</topology>
    </subcellularLocation>
</comment>
<keyword evidence="5 7" id="KW-1133">Transmembrane helix</keyword>
<evidence type="ECO:0000259" key="8">
    <source>
        <dbReference type="PROSITE" id="PS50928"/>
    </source>
</evidence>
<dbReference type="InterPro" id="IPR000515">
    <property type="entry name" value="MetI-like"/>
</dbReference>
<dbReference type="Gene3D" id="1.10.3720.10">
    <property type="entry name" value="MetI-like"/>
    <property type="match status" value="1"/>
</dbReference>
<dbReference type="CDD" id="cd06261">
    <property type="entry name" value="TM_PBP2"/>
    <property type="match status" value="1"/>
</dbReference>
<keyword evidence="2" id="KW-0813">Transport</keyword>
<keyword evidence="4 7" id="KW-0812">Transmembrane</keyword>
<dbReference type="AlphaFoldDB" id="A0A6J6FM71"/>
<evidence type="ECO:0000256" key="3">
    <source>
        <dbReference type="ARBA" id="ARBA00022475"/>
    </source>
</evidence>
<dbReference type="PANTHER" id="PTHR43386">
    <property type="entry name" value="OLIGOPEPTIDE TRANSPORT SYSTEM PERMEASE PROTEIN APPC"/>
    <property type="match status" value="1"/>
</dbReference>
<evidence type="ECO:0000256" key="6">
    <source>
        <dbReference type="ARBA" id="ARBA00023136"/>
    </source>
</evidence>
<feature type="transmembrane region" description="Helical" evidence="7">
    <location>
        <begin position="184"/>
        <end position="203"/>
    </location>
</feature>
<dbReference type="GO" id="GO:0005886">
    <property type="term" value="C:plasma membrane"/>
    <property type="evidence" value="ECO:0007669"/>
    <property type="project" value="UniProtKB-SubCell"/>
</dbReference>
<gene>
    <name evidence="9" type="ORF">UFOPK1795_00527</name>
</gene>
<dbReference type="Pfam" id="PF00528">
    <property type="entry name" value="BPD_transp_1"/>
    <property type="match status" value="1"/>
</dbReference>
<evidence type="ECO:0000256" key="1">
    <source>
        <dbReference type="ARBA" id="ARBA00004651"/>
    </source>
</evidence>
<feature type="domain" description="ABC transmembrane type-1" evidence="8">
    <location>
        <begin position="108"/>
        <end position="310"/>
    </location>
</feature>
<evidence type="ECO:0000256" key="7">
    <source>
        <dbReference type="SAM" id="Phobius"/>
    </source>
</evidence>
<keyword evidence="3" id="KW-1003">Cell membrane</keyword>
<dbReference type="InterPro" id="IPR035906">
    <property type="entry name" value="MetI-like_sf"/>
</dbReference>
<dbReference type="PANTHER" id="PTHR43386:SF1">
    <property type="entry name" value="D,D-DIPEPTIDE TRANSPORT SYSTEM PERMEASE PROTEIN DDPC-RELATED"/>
    <property type="match status" value="1"/>
</dbReference>
<dbReference type="Pfam" id="PF12911">
    <property type="entry name" value="OppC_N"/>
    <property type="match status" value="1"/>
</dbReference>
<evidence type="ECO:0000256" key="2">
    <source>
        <dbReference type="ARBA" id="ARBA00022448"/>
    </source>
</evidence>
<sequence>MSSKSETIGVPINVAAIQGRSPRQIAWMRFKRNKVGVGAGIVSITMLLLSLFAPIVAKIIGVDPDTLNLDVLDTSGSGIPTVGFSWDHPLGLIPGTGRDFLAQLLYGSRISFLIAILTTVTALTIGLFVGIIGGYFRGRIDNYLGRTTDFLLAFPAFFMIVALNQPMVARIEQSGIAQGNGARIIFLVFFLSFFGWPGFSRLIRSQVLSLREREFVTAAQAMGASRWRIITKELIPNLWAPVIVVVSLSLPGYLAAEAVYSFLGLGVQPPASTWGILLSNATRYVTVMPSFFLIAAGSLVIVVLAFNLVGDALRDALDPRADR</sequence>
<evidence type="ECO:0000313" key="9">
    <source>
        <dbReference type="EMBL" id="CAB4589891.1"/>
    </source>
</evidence>
<feature type="transmembrane region" description="Helical" evidence="7">
    <location>
        <begin position="35"/>
        <end position="60"/>
    </location>
</feature>
<dbReference type="PROSITE" id="PS50928">
    <property type="entry name" value="ABC_TM1"/>
    <property type="match status" value="1"/>
</dbReference>
<reference evidence="9" key="1">
    <citation type="submission" date="2020-05" db="EMBL/GenBank/DDBJ databases">
        <authorList>
            <person name="Chiriac C."/>
            <person name="Salcher M."/>
            <person name="Ghai R."/>
            <person name="Kavagutti S V."/>
        </authorList>
    </citation>
    <scope>NUCLEOTIDE SEQUENCE</scope>
</reference>
<dbReference type="SUPFAM" id="SSF161098">
    <property type="entry name" value="MetI-like"/>
    <property type="match status" value="1"/>
</dbReference>
<feature type="transmembrane region" description="Helical" evidence="7">
    <location>
        <begin position="143"/>
        <end position="164"/>
    </location>
</feature>
<protein>
    <submittedName>
        <fullName evidence="9">Unannotated protein</fullName>
    </submittedName>
</protein>
<feature type="transmembrane region" description="Helical" evidence="7">
    <location>
        <begin position="283"/>
        <end position="310"/>
    </location>
</feature>
<feature type="transmembrane region" description="Helical" evidence="7">
    <location>
        <begin position="238"/>
        <end position="263"/>
    </location>
</feature>
<dbReference type="GO" id="GO:0055085">
    <property type="term" value="P:transmembrane transport"/>
    <property type="evidence" value="ECO:0007669"/>
    <property type="project" value="InterPro"/>
</dbReference>
<organism evidence="9">
    <name type="scientific">freshwater metagenome</name>
    <dbReference type="NCBI Taxonomy" id="449393"/>
    <lineage>
        <taxon>unclassified sequences</taxon>
        <taxon>metagenomes</taxon>
        <taxon>ecological metagenomes</taxon>
    </lineage>
</organism>
<dbReference type="InterPro" id="IPR025966">
    <property type="entry name" value="OppC_N"/>
</dbReference>